<dbReference type="InterPro" id="IPR051633">
    <property type="entry name" value="AceTr"/>
</dbReference>
<feature type="transmembrane region" description="Helical" evidence="6">
    <location>
        <begin position="131"/>
        <end position="150"/>
    </location>
</feature>
<evidence type="ECO:0000256" key="3">
    <source>
        <dbReference type="ARBA" id="ARBA00022692"/>
    </source>
</evidence>
<dbReference type="NCBIfam" id="NF038013">
    <property type="entry name" value="AceTr_1"/>
    <property type="match status" value="1"/>
</dbReference>
<dbReference type="PANTHER" id="PTHR31123">
    <property type="entry name" value="ACCUMULATION OF DYADS PROTEIN 2-RELATED"/>
    <property type="match status" value="1"/>
</dbReference>
<accession>A0A8H4RE64</accession>
<evidence type="ECO:0000256" key="2">
    <source>
        <dbReference type="ARBA" id="ARBA00005587"/>
    </source>
</evidence>
<keyword evidence="5 6" id="KW-0472">Membrane</keyword>
<comment type="caution">
    <text evidence="7">The sequence shown here is derived from an EMBL/GenBank/DDBJ whole genome shotgun (WGS) entry which is preliminary data.</text>
</comment>
<evidence type="ECO:0000256" key="4">
    <source>
        <dbReference type="ARBA" id="ARBA00022989"/>
    </source>
</evidence>
<sequence>MSKRNIANPSPLGLCGFALTTFLLSAINMQTLGVTTPNIVVAAAFAYGGLVQLLAGMWEMAIGNTFGATSLSSFGGFWISIAIILTPGGFAIESSYDSLEFQHAFSLFLFGWFIFTTLLLLCTLSSSLAHLSIFLSLSPAFLCLALSHLYPHITSASTSTIAATWAPNEQLTFAGGVFGMLSAFAAWYNALAGIVGTGFTFFTLPVGHFPWSEHSRNRKVAARKESPV</sequence>
<dbReference type="GO" id="GO:0015123">
    <property type="term" value="F:acetate transmembrane transporter activity"/>
    <property type="evidence" value="ECO:0007669"/>
    <property type="project" value="TreeGrafter"/>
</dbReference>
<organism evidence="7 8">
    <name type="scientific">Cudoniella acicularis</name>
    <dbReference type="NCBI Taxonomy" id="354080"/>
    <lineage>
        <taxon>Eukaryota</taxon>
        <taxon>Fungi</taxon>
        <taxon>Dikarya</taxon>
        <taxon>Ascomycota</taxon>
        <taxon>Pezizomycotina</taxon>
        <taxon>Leotiomycetes</taxon>
        <taxon>Helotiales</taxon>
        <taxon>Tricladiaceae</taxon>
        <taxon>Cudoniella</taxon>
    </lineage>
</organism>
<dbReference type="Proteomes" id="UP000566819">
    <property type="component" value="Unassembled WGS sequence"/>
</dbReference>
<keyword evidence="3 6" id="KW-0812">Transmembrane</keyword>
<evidence type="ECO:0000313" key="7">
    <source>
        <dbReference type="EMBL" id="KAF4627258.1"/>
    </source>
</evidence>
<protein>
    <submittedName>
        <fullName evidence="7">Uncharacterized protein</fullName>
    </submittedName>
</protein>
<keyword evidence="8" id="KW-1185">Reference proteome</keyword>
<keyword evidence="4 6" id="KW-1133">Transmembrane helix</keyword>
<dbReference type="Pfam" id="PF01184">
    <property type="entry name" value="Gpr1_Fun34_YaaH"/>
    <property type="match status" value="1"/>
</dbReference>
<evidence type="ECO:0000256" key="1">
    <source>
        <dbReference type="ARBA" id="ARBA00004141"/>
    </source>
</evidence>
<dbReference type="AlphaFoldDB" id="A0A8H4RE64"/>
<reference evidence="7 8" key="1">
    <citation type="submission" date="2020-03" db="EMBL/GenBank/DDBJ databases">
        <title>Draft Genome Sequence of Cudoniella acicularis.</title>
        <authorList>
            <person name="Buettner E."/>
            <person name="Kellner H."/>
        </authorList>
    </citation>
    <scope>NUCLEOTIDE SEQUENCE [LARGE SCALE GENOMIC DNA]</scope>
    <source>
        <strain evidence="7 8">DSM 108380</strain>
    </source>
</reference>
<evidence type="ECO:0000256" key="5">
    <source>
        <dbReference type="ARBA" id="ARBA00023136"/>
    </source>
</evidence>
<comment type="subcellular location">
    <subcellularLocation>
        <location evidence="1">Membrane</location>
        <topology evidence="1">Multi-pass membrane protein</topology>
    </subcellularLocation>
</comment>
<dbReference type="EMBL" id="JAAMPI010001000">
    <property type="protein sequence ID" value="KAF4627258.1"/>
    <property type="molecule type" value="Genomic_DNA"/>
</dbReference>
<evidence type="ECO:0000256" key="6">
    <source>
        <dbReference type="SAM" id="Phobius"/>
    </source>
</evidence>
<feature type="transmembrane region" description="Helical" evidence="6">
    <location>
        <begin position="70"/>
        <end position="92"/>
    </location>
</feature>
<feature type="transmembrane region" description="Helical" evidence="6">
    <location>
        <begin position="186"/>
        <end position="209"/>
    </location>
</feature>
<feature type="transmembrane region" description="Helical" evidence="6">
    <location>
        <begin position="104"/>
        <end position="124"/>
    </location>
</feature>
<evidence type="ECO:0000313" key="8">
    <source>
        <dbReference type="Proteomes" id="UP000566819"/>
    </source>
</evidence>
<comment type="similarity">
    <text evidence="2">Belongs to the acetate uptake transporter (AceTr) (TC 2.A.96) family.</text>
</comment>
<dbReference type="InterPro" id="IPR000791">
    <property type="entry name" value="Gpr1/Fun34/SatP-like"/>
</dbReference>
<name>A0A8H4RE64_9HELO</name>
<dbReference type="OrthoDB" id="3648309at2759"/>
<dbReference type="PANTHER" id="PTHR31123:SF1">
    <property type="entry name" value="ACCUMULATION OF DYADS PROTEIN 2-RELATED"/>
    <property type="match status" value="1"/>
</dbReference>
<dbReference type="GO" id="GO:0005886">
    <property type="term" value="C:plasma membrane"/>
    <property type="evidence" value="ECO:0007669"/>
    <property type="project" value="TreeGrafter"/>
</dbReference>
<feature type="transmembrane region" description="Helical" evidence="6">
    <location>
        <begin position="39"/>
        <end position="58"/>
    </location>
</feature>
<proteinExistence type="inferred from homology"/>
<gene>
    <name evidence="7" type="ORF">G7Y89_g10894</name>
</gene>